<dbReference type="Pfam" id="PF25077">
    <property type="entry name" value="DUF7800"/>
    <property type="match status" value="1"/>
</dbReference>
<proteinExistence type="predicted"/>
<dbReference type="InterPro" id="IPR018946">
    <property type="entry name" value="PhoD-like_MPP"/>
</dbReference>
<dbReference type="Gene3D" id="3.60.21.70">
    <property type="entry name" value="PhoD-like phosphatase"/>
    <property type="match status" value="1"/>
</dbReference>
<evidence type="ECO:0000313" key="4">
    <source>
        <dbReference type="Proteomes" id="UP001500326"/>
    </source>
</evidence>
<dbReference type="Proteomes" id="UP001500326">
    <property type="component" value="Unassembled WGS sequence"/>
</dbReference>
<evidence type="ECO:0000313" key="3">
    <source>
        <dbReference type="EMBL" id="GAA1998578.1"/>
    </source>
</evidence>
<dbReference type="InterPro" id="IPR029052">
    <property type="entry name" value="Metallo-depent_PP-like"/>
</dbReference>
<dbReference type="Pfam" id="PF09423">
    <property type="entry name" value="PhoD"/>
    <property type="match status" value="1"/>
</dbReference>
<dbReference type="InterPro" id="IPR056702">
    <property type="entry name" value="DUF7800"/>
</dbReference>
<keyword evidence="4" id="KW-1185">Reference proteome</keyword>
<dbReference type="PANTHER" id="PTHR37031">
    <property type="entry name" value="METALLOPHOSPHATASE BINDING DOMAIN PROTEIN"/>
    <property type="match status" value="1"/>
</dbReference>
<feature type="domain" description="PhoD-like phosphatase metallophosphatase" evidence="1">
    <location>
        <begin position="137"/>
        <end position="444"/>
    </location>
</feature>
<dbReference type="SUPFAM" id="SSF56300">
    <property type="entry name" value="Metallo-dependent phosphatases"/>
    <property type="match status" value="1"/>
</dbReference>
<evidence type="ECO:0000259" key="2">
    <source>
        <dbReference type="Pfam" id="PF25077"/>
    </source>
</evidence>
<accession>A0ABN2T5G6</accession>
<reference evidence="3 4" key="1">
    <citation type="journal article" date="2019" name="Int. J. Syst. Evol. Microbiol.">
        <title>The Global Catalogue of Microorganisms (GCM) 10K type strain sequencing project: providing services to taxonomists for standard genome sequencing and annotation.</title>
        <authorList>
            <consortium name="The Broad Institute Genomics Platform"/>
            <consortium name="The Broad Institute Genome Sequencing Center for Infectious Disease"/>
            <person name="Wu L."/>
            <person name="Ma J."/>
        </authorList>
    </citation>
    <scope>NUCLEOTIDE SEQUENCE [LARGE SCALE GENOMIC DNA]</scope>
    <source>
        <strain evidence="3 4">JCM 14902</strain>
    </source>
</reference>
<protein>
    <submittedName>
        <fullName evidence="3">Alkaline phosphatase D family protein</fullName>
    </submittedName>
</protein>
<organism evidence="3 4">
    <name type="scientific">Microbacterium pumilum</name>
    <dbReference type="NCBI Taxonomy" id="344165"/>
    <lineage>
        <taxon>Bacteria</taxon>
        <taxon>Bacillati</taxon>
        <taxon>Actinomycetota</taxon>
        <taxon>Actinomycetes</taxon>
        <taxon>Micrococcales</taxon>
        <taxon>Microbacteriaceae</taxon>
        <taxon>Microbacterium</taxon>
    </lineage>
</organism>
<evidence type="ECO:0000259" key="1">
    <source>
        <dbReference type="Pfam" id="PF09423"/>
    </source>
</evidence>
<feature type="domain" description="DUF7800" evidence="2">
    <location>
        <begin position="4"/>
        <end position="91"/>
    </location>
</feature>
<sequence length="563" mass="62817">MASSPLLVGPMLRYTAETCATVWVETAGDAAVSVSIGEREWSTRTFAVHGHHYALVALDDLAPGAVMPYEVRLDGERVWPDRDSPMPAPVIATRAPEQPLRMAWGSCRTSVDHDATGNRTHGVDAMRTFALALGEDASLRPDLILLLGDQVYADMTTEAMQEFIRDRRDIREPPGKELKDFEEYAHLYRLAWSDDANRWLLSTVPSAMIFDDHDVRDDWNASLDWKKQMEATSWWHERIVAGLASYWVYQHLGNLSPAQRADDEIWQRISAHDGPSELDITGALDALADRVDREPRTYRFSYCRDFGDIRLAVVDSRAARDLTPTARALVDSTEWEWLDEQLQGGFRHLLVATSLPFLLPIGLHHVESWDEAISQGAWGRVAARIGERLRQMVDLEHWAAWQNSFQSLAGILTEIADGGRGAAPDSVLVLSGDVHFSYVAEVERSGGGRIVQAVCSPVRNPLPILMRWFSVVMSYGLARPVGAVVARSAKVPDPPFEWTTTKGPWFDNNLSVLQETPDGLELTWHKGVVENGDERHPRMEEVSRVMVGPRRSVDGAVGGRAQG</sequence>
<comment type="caution">
    <text evidence="3">The sequence shown here is derived from an EMBL/GenBank/DDBJ whole genome shotgun (WGS) entry which is preliminary data.</text>
</comment>
<dbReference type="PANTHER" id="PTHR37031:SF2">
    <property type="entry name" value="PHOD-LIKE PHOSPHATASE METALLOPHOSPHATASE DOMAIN-CONTAINING PROTEIN"/>
    <property type="match status" value="1"/>
</dbReference>
<dbReference type="InterPro" id="IPR038607">
    <property type="entry name" value="PhoD-like_sf"/>
</dbReference>
<dbReference type="RefSeq" id="WP_344066608.1">
    <property type="nucleotide sequence ID" value="NZ_BAAAOH010000001.1"/>
</dbReference>
<dbReference type="CDD" id="cd07389">
    <property type="entry name" value="MPP_PhoD"/>
    <property type="match status" value="1"/>
</dbReference>
<gene>
    <name evidence="3" type="ORF">GCM10009777_39840</name>
</gene>
<dbReference type="EMBL" id="BAAAOH010000001">
    <property type="protein sequence ID" value="GAA1998578.1"/>
    <property type="molecule type" value="Genomic_DNA"/>
</dbReference>
<name>A0ABN2T5G6_9MICO</name>